<feature type="compositionally biased region" description="Basic and acidic residues" evidence="1">
    <location>
        <begin position="79"/>
        <end position="90"/>
    </location>
</feature>
<dbReference type="AlphaFoldDB" id="A0A7V8NU77"/>
<evidence type="ECO:0000313" key="3">
    <source>
        <dbReference type="EMBL" id="MBA0087532.1"/>
    </source>
</evidence>
<name>A0A7V8NU77_9BACT</name>
<reference evidence="3" key="1">
    <citation type="submission" date="2020-06" db="EMBL/GenBank/DDBJ databases">
        <title>Legume-microbial interactions unlock mineral nutrients during tropical forest succession.</title>
        <authorList>
            <person name="Epihov D.Z."/>
        </authorList>
    </citation>
    <scope>NUCLEOTIDE SEQUENCE [LARGE SCALE GENOMIC DNA]</scope>
    <source>
        <strain evidence="3">Pan2503</strain>
    </source>
</reference>
<dbReference type="Proteomes" id="UP000567293">
    <property type="component" value="Unassembled WGS sequence"/>
</dbReference>
<proteinExistence type="predicted"/>
<evidence type="ECO:0000256" key="2">
    <source>
        <dbReference type="SAM" id="SignalP"/>
    </source>
</evidence>
<dbReference type="EMBL" id="JACDQQ010002050">
    <property type="protein sequence ID" value="MBA0087532.1"/>
    <property type="molecule type" value="Genomic_DNA"/>
</dbReference>
<feature type="signal peptide" evidence="2">
    <location>
        <begin position="1"/>
        <end position="28"/>
    </location>
</feature>
<gene>
    <name evidence="3" type="ORF">HRJ53_21310</name>
</gene>
<organism evidence="3 4">
    <name type="scientific">Candidatus Acidiferrum panamense</name>
    <dbReference type="NCBI Taxonomy" id="2741543"/>
    <lineage>
        <taxon>Bacteria</taxon>
        <taxon>Pseudomonadati</taxon>
        <taxon>Acidobacteriota</taxon>
        <taxon>Terriglobia</taxon>
        <taxon>Candidatus Acidiferrales</taxon>
        <taxon>Candidatus Acidiferrum</taxon>
    </lineage>
</organism>
<feature type="non-terminal residue" evidence="3">
    <location>
        <position position="131"/>
    </location>
</feature>
<sequence length="131" mass="13810">MYVPTQRGPLFLAAAVLALSVLACSARADEIRLKDGKKLYGVIVAYEENMFKVKTDYGYVLVEKDKIASILPTTPPAKSEPDPAAKKDAPAHPSKPPSEAETKTEPAVASAANTKDGAMPARASLKTTAPA</sequence>
<comment type="caution">
    <text evidence="3">The sequence shown here is derived from an EMBL/GenBank/DDBJ whole genome shotgun (WGS) entry which is preliminary data.</text>
</comment>
<keyword evidence="4" id="KW-1185">Reference proteome</keyword>
<keyword evidence="2" id="KW-0732">Signal</keyword>
<dbReference type="PROSITE" id="PS51257">
    <property type="entry name" value="PROKAR_LIPOPROTEIN"/>
    <property type="match status" value="1"/>
</dbReference>
<evidence type="ECO:0000313" key="4">
    <source>
        <dbReference type="Proteomes" id="UP000567293"/>
    </source>
</evidence>
<accession>A0A7V8NU77</accession>
<feature type="chain" id="PRO_5031133393" evidence="2">
    <location>
        <begin position="29"/>
        <end position="131"/>
    </location>
</feature>
<evidence type="ECO:0000256" key="1">
    <source>
        <dbReference type="SAM" id="MobiDB-lite"/>
    </source>
</evidence>
<protein>
    <submittedName>
        <fullName evidence="3">Uncharacterized protein</fullName>
    </submittedName>
</protein>
<feature type="region of interest" description="Disordered" evidence="1">
    <location>
        <begin position="71"/>
        <end position="131"/>
    </location>
</feature>